<organism evidence="2 3">
    <name type="scientific">Candidatus Hydrogenosomobacter endosymbioticus</name>
    <dbReference type="NCBI Taxonomy" id="2558174"/>
    <lineage>
        <taxon>Bacteria</taxon>
        <taxon>Pseudomonadati</taxon>
        <taxon>Pseudomonadota</taxon>
        <taxon>Alphaproteobacteria</taxon>
        <taxon>Holosporales</taxon>
        <taxon>Holosporaceae</taxon>
        <taxon>Candidatus Hydrogenosomobacter</taxon>
    </lineage>
</organism>
<reference evidence="2" key="1">
    <citation type="submission" date="2021-10" db="EMBL/GenBank/DDBJ databases">
        <title>Genome Sequence of The Candidatus Hydrogeosomobacter endosymbioticus, an Intracellular Bacterial Symbiont of the Anaerobic Ciliate GW7.</title>
        <authorList>
            <person name="Shiohama Y."/>
            <person name="Shinzato N."/>
        </authorList>
    </citation>
    <scope>NUCLEOTIDE SEQUENCE [LARGE SCALE GENOMIC DNA]</scope>
    <source>
        <strain evidence="2">200920</strain>
    </source>
</reference>
<keyword evidence="3" id="KW-1185">Reference proteome</keyword>
<sequence length="184" mass="20808">MKTTSIYIALAISLLLSTSAISFKLEKFSTIEILKAITEEKGAEDTDFYKFATEALDYYTGKSEKNSNGGIVLIEDISRLAKKFDNLSYEGNYGDLYAFRLLNAFGPQFASDYEKITYEEMDSRVPPPEKIFAQDVKAVLNAPKYDSSLKKIASDLFSLFQKFSDRNPDNQKKQQSKDPQDQNA</sequence>
<feature type="region of interest" description="Disordered" evidence="1">
    <location>
        <begin position="163"/>
        <end position="184"/>
    </location>
</feature>
<accession>A0ABM7V842</accession>
<evidence type="ECO:0000256" key="1">
    <source>
        <dbReference type="SAM" id="MobiDB-lite"/>
    </source>
</evidence>
<name>A0ABM7V842_9PROT</name>
<evidence type="ECO:0000313" key="3">
    <source>
        <dbReference type="Proteomes" id="UP001320209"/>
    </source>
</evidence>
<evidence type="ECO:0000313" key="2">
    <source>
        <dbReference type="EMBL" id="BDB95930.1"/>
    </source>
</evidence>
<protein>
    <submittedName>
        <fullName evidence="2">Uncharacterized protein</fullName>
    </submittedName>
</protein>
<dbReference type="RefSeq" id="WP_236865179.1">
    <property type="nucleotide sequence ID" value="NZ_AP025225.1"/>
</dbReference>
<gene>
    <name evidence="2" type="ORF">HYD_0630</name>
</gene>
<dbReference type="EMBL" id="AP025225">
    <property type="protein sequence ID" value="BDB95930.1"/>
    <property type="molecule type" value="Genomic_DNA"/>
</dbReference>
<dbReference type="Proteomes" id="UP001320209">
    <property type="component" value="Chromosome"/>
</dbReference>
<proteinExistence type="predicted"/>